<proteinExistence type="predicted"/>
<dbReference type="Pfam" id="PF00989">
    <property type="entry name" value="PAS"/>
    <property type="match status" value="1"/>
</dbReference>
<dbReference type="InterPro" id="IPR003594">
    <property type="entry name" value="HATPase_dom"/>
</dbReference>
<dbReference type="InterPro" id="IPR035965">
    <property type="entry name" value="PAS-like_dom_sf"/>
</dbReference>
<feature type="domain" description="Histidine kinase" evidence="9">
    <location>
        <begin position="274"/>
        <end position="484"/>
    </location>
</feature>
<gene>
    <name evidence="10" type="ORF">ACFFJ8_34090</name>
</gene>
<dbReference type="EC" id="2.7.13.3" evidence="2"/>
<name>A0ABV6JPA1_9BACL</name>
<evidence type="ECO:0000256" key="6">
    <source>
        <dbReference type="ARBA" id="ARBA00022777"/>
    </source>
</evidence>
<dbReference type="CDD" id="cd00130">
    <property type="entry name" value="PAS"/>
    <property type="match status" value="1"/>
</dbReference>
<evidence type="ECO:0000313" key="10">
    <source>
        <dbReference type="EMBL" id="MFC0396373.1"/>
    </source>
</evidence>
<comment type="catalytic activity">
    <reaction evidence="1">
        <text>ATP + protein L-histidine = ADP + protein N-phospho-L-histidine.</text>
        <dbReference type="EC" id="2.7.13.3"/>
    </reaction>
</comment>
<dbReference type="Gene3D" id="3.30.565.10">
    <property type="entry name" value="Histidine kinase-like ATPase, C-terminal domain"/>
    <property type="match status" value="1"/>
</dbReference>
<dbReference type="InterPro" id="IPR000014">
    <property type="entry name" value="PAS"/>
</dbReference>
<evidence type="ECO:0000256" key="2">
    <source>
        <dbReference type="ARBA" id="ARBA00012438"/>
    </source>
</evidence>
<dbReference type="InterPro" id="IPR003661">
    <property type="entry name" value="HisK_dim/P_dom"/>
</dbReference>
<dbReference type="Gene3D" id="1.10.287.130">
    <property type="match status" value="1"/>
</dbReference>
<dbReference type="Proteomes" id="UP001589818">
    <property type="component" value="Unassembled WGS sequence"/>
</dbReference>
<evidence type="ECO:0000256" key="3">
    <source>
        <dbReference type="ARBA" id="ARBA00022553"/>
    </source>
</evidence>
<dbReference type="RefSeq" id="WP_256555691.1">
    <property type="nucleotide sequence ID" value="NZ_JANHOF010000032.1"/>
</dbReference>
<keyword evidence="8" id="KW-0902">Two-component regulatory system</keyword>
<dbReference type="InterPro" id="IPR013767">
    <property type="entry name" value="PAS_fold"/>
</dbReference>
<keyword evidence="5" id="KW-0547">Nucleotide-binding</keyword>
<keyword evidence="3" id="KW-0597">Phosphoprotein</keyword>
<dbReference type="CDD" id="cd00082">
    <property type="entry name" value="HisKA"/>
    <property type="match status" value="1"/>
</dbReference>
<protein>
    <recommendedName>
        <fullName evidence="2">histidine kinase</fullName>
        <ecNumber evidence="2">2.7.13.3</ecNumber>
    </recommendedName>
</protein>
<dbReference type="Gene3D" id="3.30.450.20">
    <property type="entry name" value="PAS domain"/>
    <property type="match status" value="1"/>
</dbReference>
<keyword evidence="11" id="KW-1185">Reference proteome</keyword>
<accession>A0ABV6JPA1</accession>
<dbReference type="SUPFAM" id="SSF55874">
    <property type="entry name" value="ATPase domain of HSP90 chaperone/DNA topoisomerase II/histidine kinase"/>
    <property type="match status" value="1"/>
</dbReference>
<dbReference type="InterPro" id="IPR036097">
    <property type="entry name" value="HisK_dim/P_sf"/>
</dbReference>
<dbReference type="SMART" id="SM00387">
    <property type="entry name" value="HATPase_c"/>
    <property type="match status" value="1"/>
</dbReference>
<dbReference type="Pfam" id="PF02518">
    <property type="entry name" value="HATPase_c"/>
    <property type="match status" value="1"/>
</dbReference>
<keyword evidence="6" id="KW-0418">Kinase</keyword>
<dbReference type="PRINTS" id="PR00344">
    <property type="entry name" value="BCTRLSENSOR"/>
</dbReference>
<dbReference type="PROSITE" id="PS50109">
    <property type="entry name" value="HIS_KIN"/>
    <property type="match status" value="1"/>
</dbReference>
<keyword evidence="7 10" id="KW-0067">ATP-binding</keyword>
<dbReference type="PANTHER" id="PTHR43065">
    <property type="entry name" value="SENSOR HISTIDINE KINASE"/>
    <property type="match status" value="1"/>
</dbReference>
<dbReference type="InterPro" id="IPR005467">
    <property type="entry name" value="His_kinase_dom"/>
</dbReference>
<dbReference type="Pfam" id="PF00512">
    <property type="entry name" value="HisKA"/>
    <property type="match status" value="1"/>
</dbReference>
<evidence type="ECO:0000256" key="8">
    <source>
        <dbReference type="ARBA" id="ARBA00023012"/>
    </source>
</evidence>
<evidence type="ECO:0000256" key="1">
    <source>
        <dbReference type="ARBA" id="ARBA00000085"/>
    </source>
</evidence>
<organism evidence="10 11">
    <name type="scientific">Paenibacillus mendelii</name>
    <dbReference type="NCBI Taxonomy" id="206163"/>
    <lineage>
        <taxon>Bacteria</taxon>
        <taxon>Bacillati</taxon>
        <taxon>Bacillota</taxon>
        <taxon>Bacilli</taxon>
        <taxon>Bacillales</taxon>
        <taxon>Paenibacillaceae</taxon>
        <taxon>Paenibacillus</taxon>
    </lineage>
</organism>
<evidence type="ECO:0000256" key="4">
    <source>
        <dbReference type="ARBA" id="ARBA00022679"/>
    </source>
</evidence>
<comment type="caution">
    <text evidence="10">The sequence shown here is derived from an EMBL/GenBank/DDBJ whole genome shotgun (WGS) entry which is preliminary data.</text>
</comment>
<dbReference type="SUPFAM" id="SSF55785">
    <property type="entry name" value="PYP-like sensor domain (PAS domain)"/>
    <property type="match status" value="1"/>
</dbReference>
<dbReference type="InterPro" id="IPR036890">
    <property type="entry name" value="HATPase_C_sf"/>
</dbReference>
<dbReference type="EMBL" id="JBHLVF010000058">
    <property type="protein sequence ID" value="MFC0396373.1"/>
    <property type="molecule type" value="Genomic_DNA"/>
</dbReference>
<dbReference type="SUPFAM" id="SSF47384">
    <property type="entry name" value="Homodimeric domain of signal transducing histidine kinase"/>
    <property type="match status" value="1"/>
</dbReference>
<dbReference type="GO" id="GO:0005524">
    <property type="term" value="F:ATP binding"/>
    <property type="evidence" value="ECO:0007669"/>
    <property type="project" value="UniProtKB-KW"/>
</dbReference>
<dbReference type="SMART" id="SM00388">
    <property type="entry name" value="HisKA"/>
    <property type="match status" value="1"/>
</dbReference>
<evidence type="ECO:0000256" key="5">
    <source>
        <dbReference type="ARBA" id="ARBA00022741"/>
    </source>
</evidence>
<dbReference type="InterPro" id="IPR004358">
    <property type="entry name" value="Sig_transdc_His_kin-like_C"/>
</dbReference>
<dbReference type="PANTHER" id="PTHR43065:SF10">
    <property type="entry name" value="PEROXIDE STRESS-ACTIVATED HISTIDINE KINASE MAK3"/>
    <property type="match status" value="1"/>
</dbReference>
<evidence type="ECO:0000313" key="11">
    <source>
        <dbReference type="Proteomes" id="UP001589818"/>
    </source>
</evidence>
<sequence>MMNVFPPAPLIRLSLQALDEYINRLPRTMVVVLNEWGEINRCNPVFLRETGYAASALVMCYVGIIFESKSFQQLEHYGVFGKGHSSASTEPPPQVFLIKADGEKLSVTVQSLYAETEEGGRNLLFLYEQEPAHYPNLLERLGETMLTDADTGVILIRPDSRVMDISPLACQVLGVPKPFVMNEPLIRFFANARSEYELIRRTLENGAPVRNHPITWIHAEVRTELLMDVGLLRSPTGGMEGAFVIFKDVTNLRSLEEQVQRSDRLAMIGQIAAGAAHEIRNPLTAIRGFLQMFRKTMAIKGMDKEAGYTEIMLSELDRINNLVGEFLLLSKPKNVVFDYVEVDAVMNEIMPIVASEALLHNVAVSWEPEHTLPQVMADREMLKQVFLNICKNGIEAMTTGGTLTVKGHSELEGAERRLIIEVHDTGPGIPINMLDKIFDPFVTTKASGTGLGLSVCQRILHEFGGSIRAVSKEKGALFMIILPF</sequence>
<reference evidence="10 11" key="1">
    <citation type="submission" date="2024-09" db="EMBL/GenBank/DDBJ databases">
        <authorList>
            <person name="Sun Q."/>
            <person name="Mori K."/>
        </authorList>
    </citation>
    <scope>NUCLEOTIDE SEQUENCE [LARGE SCALE GENOMIC DNA]</scope>
    <source>
        <strain evidence="10 11">CCM 4839</strain>
    </source>
</reference>
<evidence type="ECO:0000259" key="9">
    <source>
        <dbReference type="PROSITE" id="PS50109"/>
    </source>
</evidence>
<keyword evidence="4" id="KW-0808">Transferase</keyword>
<evidence type="ECO:0000256" key="7">
    <source>
        <dbReference type="ARBA" id="ARBA00022840"/>
    </source>
</evidence>